<dbReference type="Proteomes" id="UP000620124">
    <property type="component" value="Unassembled WGS sequence"/>
</dbReference>
<dbReference type="SUPFAM" id="SSF49695">
    <property type="entry name" value="gamma-Crystallin-like"/>
    <property type="match status" value="1"/>
</dbReference>
<evidence type="ECO:0000313" key="2">
    <source>
        <dbReference type="EMBL" id="KAF7344986.1"/>
    </source>
</evidence>
<organism evidence="2 3">
    <name type="scientific">Mycena venus</name>
    <dbReference type="NCBI Taxonomy" id="2733690"/>
    <lineage>
        <taxon>Eukaryota</taxon>
        <taxon>Fungi</taxon>
        <taxon>Dikarya</taxon>
        <taxon>Basidiomycota</taxon>
        <taxon>Agaricomycotina</taxon>
        <taxon>Agaricomycetes</taxon>
        <taxon>Agaricomycetidae</taxon>
        <taxon>Agaricales</taxon>
        <taxon>Marasmiineae</taxon>
        <taxon>Mycenaceae</taxon>
        <taxon>Mycena</taxon>
    </lineage>
</organism>
<sequence>MHFTIFVALAALASFTVTAAPTGPIKAALFKRVDGHVYICTDSNFGGDCTNYGFTNNVCSNLPSEFQDDISSFGPDKGWSCTMYTDPDCTGAVYSATNPGTTLVPGFLNDSFSSLRCVPT</sequence>
<gene>
    <name evidence="2" type="ORF">MVEN_01661400</name>
</gene>
<protein>
    <submittedName>
        <fullName evidence="2">Short chain dehydrogenase</fullName>
    </submittedName>
</protein>
<dbReference type="Gene3D" id="2.60.20.10">
    <property type="entry name" value="Crystallins"/>
    <property type="match status" value="1"/>
</dbReference>
<dbReference type="AlphaFoldDB" id="A0A8H6XQY7"/>
<evidence type="ECO:0000313" key="3">
    <source>
        <dbReference type="Proteomes" id="UP000620124"/>
    </source>
</evidence>
<proteinExistence type="predicted"/>
<comment type="caution">
    <text evidence="2">The sequence shown here is derived from an EMBL/GenBank/DDBJ whole genome shotgun (WGS) entry which is preliminary data.</text>
</comment>
<dbReference type="InterPro" id="IPR011024">
    <property type="entry name" value="G_crystallin-like"/>
</dbReference>
<evidence type="ECO:0000256" key="1">
    <source>
        <dbReference type="SAM" id="SignalP"/>
    </source>
</evidence>
<keyword evidence="1" id="KW-0732">Signal</keyword>
<keyword evidence="3" id="KW-1185">Reference proteome</keyword>
<feature type="signal peptide" evidence="1">
    <location>
        <begin position="1"/>
        <end position="19"/>
    </location>
</feature>
<reference evidence="2" key="1">
    <citation type="submission" date="2020-05" db="EMBL/GenBank/DDBJ databases">
        <title>Mycena genomes resolve the evolution of fungal bioluminescence.</title>
        <authorList>
            <person name="Tsai I.J."/>
        </authorList>
    </citation>
    <scope>NUCLEOTIDE SEQUENCE</scope>
    <source>
        <strain evidence="2">CCC161011</strain>
    </source>
</reference>
<name>A0A8H6XQY7_9AGAR</name>
<dbReference type="EMBL" id="JACAZI010000014">
    <property type="protein sequence ID" value="KAF7344986.1"/>
    <property type="molecule type" value="Genomic_DNA"/>
</dbReference>
<accession>A0A8H6XQY7</accession>
<feature type="chain" id="PRO_5034654318" evidence="1">
    <location>
        <begin position="20"/>
        <end position="120"/>
    </location>
</feature>
<dbReference type="OrthoDB" id="5401396at2759"/>